<evidence type="ECO:0008006" key="11">
    <source>
        <dbReference type="Google" id="ProtNLM"/>
    </source>
</evidence>
<accession>A0A6U5IKP9</accession>
<comment type="similarity">
    <text evidence="2 6">Belongs to the peroxisomal membrane protein PXMP2/4 family.</text>
</comment>
<reference evidence="10" key="1">
    <citation type="submission" date="2021-01" db="EMBL/GenBank/DDBJ databases">
        <authorList>
            <person name="Corre E."/>
            <person name="Pelletier E."/>
            <person name="Niang G."/>
            <person name="Scheremetjew M."/>
            <person name="Finn R."/>
            <person name="Kale V."/>
            <person name="Holt S."/>
            <person name="Cochrane G."/>
            <person name="Meng A."/>
            <person name="Brown T."/>
            <person name="Cohen L."/>
        </authorList>
    </citation>
    <scope>NUCLEOTIDE SEQUENCE</scope>
    <source>
        <strain evidence="10">308</strain>
    </source>
</reference>
<organism evidence="10">
    <name type="scientific">Corethron hystrix</name>
    <dbReference type="NCBI Taxonomy" id="216773"/>
    <lineage>
        <taxon>Eukaryota</taxon>
        <taxon>Sar</taxon>
        <taxon>Stramenopiles</taxon>
        <taxon>Ochrophyta</taxon>
        <taxon>Bacillariophyta</taxon>
        <taxon>Coscinodiscophyceae</taxon>
        <taxon>Corethrophycidae</taxon>
        <taxon>Corethrales</taxon>
        <taxon>Corethraceae</taxon>
        <taxon>Corethron</taxon>
    </lineage>
</organism>
<dbReference type="EMBL" id="HBFR01026725">
    <property type="protein sequence ID" value="CAD8892056.1"/>
    <property type="molecule type" value="Transcribed_RNA"/>
</dbReference>
<keyword evidence="3" id="KW-0812">Transmembrane</keyword>
<evidence type="ECO:0000313" key="10">
    <source>
        <dbReference type="EMBL" id="CAD8892056.1"/>
    </source>
</evidence>
<sequence length="326" mass="34899">MIFSMLILVPALADAYLGISPTLSAPSSFRLNRPVFVQNSLPWNLTFRHVSAPTLLEMSDSADMEAPSPSSALFPPIDKNALLSASILAAVPLLLLSQVSPAAIDVLHETTHAVTKIPADAWSTYAAALAAAPVRTKAATSGVVYALGDALSQKMEGREMGETDVWRMARSGAAGFLGHGPLSHLWYGASEGFFQAHPEIFGSWYGVLPKVVVDQTTWGPFWNNVYIVLLGVMCSASPKKILEDIKTTTVPLLVSGLKLWPLAHCVTYGLVPVEYRLLWVDLVEILWVTFLATAAANPGRAGDERGPGRAGSGEEEPGDVLMSNMS</sequence>
<dbReference type="InterPro" id="IPR007248">
    <property type="entry name" value="Mpv17_PMP22"/>
</dbReference>
<dbReference type="AlphaFoldDB" id="A0A6U5IKP9"/>
<evidence type="ECO:0000313" key="9">
    <source>
        <dbReference type="EMBL" id="CAD8892053.1"/>
    </source>
</evidence>
<feature type="signal peptide" evidence="8">
    <location>
        <begin position="1"/>
        <end position="15"/>
    </location>
</feature>
<feature type="chain" id="PRO_5036192278" description="Peroxisomal membrane protein MPV17" evidence="8">
    <location>
        <begin position="16"/>
        <end position="326"/>
    </location>
</feature>
<evidence type="ECO:0000256" key="7">
    <source>
        <dbReference type="SAM" id="MobiDB-lite"/>
    </source>
</evidence>
<keyword evidence="5" id="KW-0472">Membrane</keyword>
<evidence type="ECO:0000256" key="1">
    <source>
        <dbReference type="ARBA" id="ARBA00004141"/>
    </source>
</evidence>
<protein>
    <recommendedName>
        <fullName evidence="11">Peroxisomal membrane protein MPV17</fullName>
    </recommendedName>
</protein>
<dbReference type="Pfam" id="PF04117">
    <property type="entry name" value="Mpv17_PMP22"/>
    <property type="match status" value="1"/>
</dbReference>
<dbReference type="EMBL" id="HBFR01026722">
    <property type="protein sequence ID" value="CAD8892053.1"/>
    <property type="molecule type" value="Transcribed_RNA"/>
</dbReference>
<evidence type="ECO:0000256" key="2">
    <source>
        <dbReference type="ARBA" id="ARBA00006824"/>
    </source>
</evidence>
<comment type="subcellular location">
    <subcellularLocation>
        <location evidence="1">Membrane</location>
        <topology evidence="1">Multi-pass membrane protein</topology>
    </subcellularLocation>
</comment>
<dbReference type="PANTHER" id="PTHR11266:SF121">
    <property type="entry name" value="OS09G0315000 PROTEIN"/>
    <property type="match status" value="1"/>
</dbReference>
<gene>
    <name evidence="9" type="ORF">CHYS00102_LOCUS19259</name>
    <name evidence="10" type="ORF">CHYS00102_LOCUS19262</name>
</gene>
<keyword evidence="8" id="KW-0732">Signal</keyword>
<dbReference type="PANTHER" id="PTHR11266">
    <property type="entry name" value="PEROXISOMAL MEMBRANE PROTEIN 2, PXMP2 MPV17"/>
    <property type="match status" value="1"/>
</dbReference>
<evidence type="ECO:0000256" key="4">
    <source>
        <dbReference type="ARBA" id="ARBA00022989"/>
    </source>
</evidence>
<dbReference type="GO" id="GO:0005737">
    <property type="term" value="C:cytoplasm"/>
    <property type="evidence" value="ECO:0007669"/>
    <property type="project" value="TreeGrafter"/>
</dbReference>
<evidence type="ECO:0000256" key="6">
    <source>
        <dbReference type="RuleBase" id="RU363053"/>
    </source>
</evidence>
<evidence type="ECO:0000256" key="8">
    <source>
        <dbReference type="SAM" id="SignalP"/>
    </source>
</evidence>
<evidence type="ECO:0000256" key="5">
    <source>
        <dbReference type="ARBA" id="ARBA00023136"/>
    </source>
</evidence>
<dbReference type="GO" id="GO:0016020">
    <property type="term" value="C:membrane"/>
    <property type="evidence" value="ECO:0007669"/>
    <property type="project" value="UniProtKB-SubCell"/>
</dbReference>
<keyword evidence="4" id="KW-1133">Transmembrane helix</keyword>
<proteinExistence type="inferred from homology"/>
<name>A0A6U5IKP9_9STRA</name>
<evidence type="ECO:0000256" key="3">
    <source>
        <dbReference type="ARBA" id="ARBA00022692"/>
    </source>
</evidence>
<feature type="region of interest" description="Disordered" evidence="7">
    <location>
        <begin position="297"/>
        <end position="326"/>
    </location>
</feature>